<dbReference type="GO" id="GO:0003677">
    <property type="term" value="F:DNA binding"/>
    <property type="evidence" value="ECO:0007669"/>
    <property type="project" value="UniProtKB-KW"/>
</dbReference>
<dbReference type="CDD" id="cd00093">
    <property type="entry name" value="HTH_XRE"/>
    <property type="match status" value="1"/>
</dbReference>
<dbReference type="SUPFAM" id="SSF51182">
    <property type="entry name" value="RmlC-like cupins"/>
    <property type="match status" value="1"/>
</dbReference>
<dbReference type="Pfam" id="PF01381">
    <property type="entry name" value="HTH_3"/>
    <property type="match status" value="1"/>
</dbReference>
<dbReference type="PANTHER" id="PTHR46797:SF1">
    <property type="entry name" value="METHYLPHOSPHONATE SYNTHASE"/>
    <property type="match status" value="1"/>
</dbReference>
<dbReference type="PROSITE" id="PS50943">
    <property type="entry name" value="HTH_CROC1"/>
    <property type="match status" value="1"/>
</dbReference>
<protein>
    <submittedName>
        <fullName evidence="3">Transcriptional regulator, XRE family with cupin sensor</fullName>
    </submittedName>
</protein>
<dbReference type="InterPro" id="IPR013096">
    <property type="entry name" value="Cupin_2"/>
</dbReference>
<dbReference type="InterPro" id="IPR011051">
    <property type="entry name" value="RmlC_Cupin_sf"/>
</dbReference>
<proteinExistence type="predicted"/>
<dbReference type="PANTHER" id="PTHR46797">
    <property type="entry name" value="HTH-TYPE TRANSCRIPTIONAL REGULATOR"/>
    <property type="match status" value="1"/>
</dbReference>
<dbReference type="InterPro" id="IPR050807">
    <property type="entry name" value="TransReg_Diox_bact_type"/>
</dbReference>
<dbReference type="GO" id="GO:0005829">
    <property type="term" value="C:cytosol"/>
    <property type="evidence" value="ECO:0007669"/>
    <property type="project" value="TreeGrafter"/>
</dbReference>
<evidence type="ECO:0000259" key="2">
    <source>
        <dbReference type="PROSITE" id="PS50943"/>
    </source>
</evidence>
<dbReference type="InterPro" id="IPR001387">
    <property type="entry name" value="Cro/C1-type_HTH"/>
</dbReference>
<dbReference type="AlphaFoldDB" id="A0A1G6KEB4"/>
<dbReference type="InterPro" id="IPR014710">
    <property type="entry name" value="RmlC-like_jellyroll"/>
</dbReference>
<evidence type="ECO:0000313" key="3">
    <source>
        <dbReference type="EMBL" id="SDC28905.1"/>
    </source>
</evidence>
<dbReference type="Gene3D" id="1.10.260.40">
    <property type="entry name" value="lambda repressor-like DNA-binding domains"/>
    <property type="match status" value="1"/>
</dbReference>
<dbReference type="Gene3D" id="2.60.120.10">
    <property type="entry name" value="Jelly Rolls"/>
    <property type="match status" value="1"/>
</dbReference>
<name>A0A1G6KEB4_9BACT</name>
<dbReference type="STRING" id="1640674.SAMN05216323_102435"/>
<dbReference type="Pfam" id="PF07883">
    <property type="entry name" value="Cupin_2"/>
    <property type="match status" value="1"/>
</dbReference>
<accession>A0A1G6KEB4</accession>
<dbReference type="RefSeq" id="WP_092437729.1">
    <property type="nucleotide sequence ID" value="NZ_FMYP01000024.1"/>
</dbReference>
<feature type="domain" description="HTH cro/C1-type" evidence="2">
    <location>
        <begin position="8"/>
        <end position="62"/>
    </location>
</feature>
<dbReference type="SMART" id="SM00530">
    <property type="entry name" value="HTH_XRE"/>
    <property type="match status" value="1"/>
</dbReference>
<gene>
    <name evidence="3" type="ORF">SAMN05216323_102435</name>
</gene>
<keyword evidence="4" id="KW-1185">Reference proteome</keyword>
<organism evidence="3 4">
    <name type="scientific">Williamwhitmania taraxaci</name>
    <dbReference type="NCBI Taxonomy" id="1640674"/>
    <lineage>
        <taxon>Bacteria</taxon>
        <taxon>Pseudomonadati</taxon>
        <taxon>Bacteroidota</taxon>
        <taxon>Bacteroidia</taxon>
        <taxon>Bacteroidales</taxon>
        <taxon>Williamwhitmaniaceae</taxon>
        <taxon>Williamwhitmania</taxon>
    </lineage>
</organism>
<reference evidence="3 4" key="1">
    <citation type="submission" date="2016-09" db="EMBL/GenBank/DDBJ databases">
        <authorList>
            <person name="Capua I."/>
            <person name="De Benedictis P."/>
            <person name="Joannis T."/>
            <person name="Lombin L.H."/>
            <person name="Cattoli G."/>
        </authorList>
    </citation>
    <scope>NUCLEOTIDE SEQUENCE [LARGE SCALE GENOMIC DNA]</scope>
    <source>
        <strain evidence="3 4">A7P-90m</strain>
    </source>
</reference>
<dbReference type="InterPro" id="IPR010982">
    <property type="entry name" value="Lambda_DNA-bd_dom_sf"/>
</dbReference>
<dbReference type="OrthoDB" id="34624at2"/>
<dbReference type="EMBL" id="FMYP01000024">
    <property type="protein sequence ID" value="SDC28905.1"/>
    <property type="molecule type" value="Genomic_DNA"/>
</dbReference>
<sequence length="183" mass="20565">MLRMGERIRNRRENLNIQINDLASTIGVTPSLISQIERAKAFPSIVTLKKIADALQTTVGNLIGENETYMKKPVVTFSEKKLVQANESGATLYLLSHHDQQKVMEPHLIVFAPKTSSENLLNATVGQSFYHILKGNLKIEMNFQEYLLGQGDSFYVNSGYKHTIYNIGDSEANLLWISSHPTL</sequence>
<evidence type="ECO:0000256" key="1">
    <source>
        <dbReference type="ARBA" id="ARBA00023125"/>
    </source>
</evidence>
<dbReference type="CDD" id="cd02209">
    <property type="entry name" value="cupin_XRE_C"/>
    <property type="match status" value="1"/>
</dbReference>
<evidence type="ECO:0000313" key="4">
    <source>
        <dbReference type="Proteomes" id="UP000199452"/>
    </source>
</evidence>
<keyword evidence="1" id="KW-0238">DNA-binding</keyword>
<dbReference type="SUPFAM" id="SSF47413">
    <property type="entry name" value="lambda repressor-like DNA-binding domains"/>
    <property type="match status" value="1"/>
</dbReference>
<dbReference type="GO" id="GO:0003700">
    <property type="term" value="F:DNA-binding transcription factor activity"/>
    <property type="evidence" value="ECO:0007669"/>
    <property type="project" value="TreeGrafter"/>
</dbReference>
<dbReference type="Proteomes" id="UP000199452">
    <property type="component" value="Unassembled WGS sequence"/>
</dbReference>